<feature type="transmembrane region" description="Helical" evidence="7">
    <location>
        <begin position="103"/>
        <end position="123"/>
    </location>
</feature>
<dbReference type="Proteomes" id="UP000664332">
    <property type="component" value="Unassembled WGS sequence"/>
</dbReference>
<keyword evidence="6 7" id="KW-0472">Membrane</keyword>
<sequence>MSTSFFRSQLTHKAPATVALLAAMAAVFVLTAVESRSLNGNLTASWIADHWTLYLPAMGDSWFGPARAVGAMFLHQGVTHLLLNGLMIFVLGQELENIIGSRLFTAMFFAGGIGSSAVTVWASPTSATVGASGALYALLAIALGLSVRTAVNTRSLVILIAVNLGFTFIVPGISIWGHIGGLITGAVIAVPIALGAGKNQTRLVTWAAIVLSCAAVIARVATTAPGVWAVI</sequence>
<dbReference type="EMBL" id="JAFLEQ010000011">
    <property type="protein sequence ID" value="MBN9644348.1"/>
    <property type="molecule type" value="Genomic_DNA"/>
</dbReference>
<dbReference type="Gene3D" id="1.20.1540.10">
    <property type="entry name" value="Rhomboid-like"/>
    <property type="match status" value="1"/>
</dbReference>
<evidence type="ECO:0000256" key="1">
    <source>
        <dbReference type="ARBA" id="ARBA00004141"/>
    </source>
</evidence>
<keyword evidence="5 7" id="KW-1133">Transmembrane helix</keyword>
<protein>
    <submittedName>
        <fullName evidence="9">Rhomboid family intramembrane serine protease</fullName>
    </submittedName>
</protein>
<dbReference type="GO" id="GO:0006508">
    <property type="term" value="P:proteolysis"/>
    <property type="evidence" value="ECO:0007669"/>
    <property type="project" value="UniProtKB-KW"/>
</dbReference>
<evidence type="ECO:0000256" key="3">
    <source>
        <dbReference type="ARBA" id="ARBA00022692"/>
    </source>
</evidence>
<comment type="subcellular location">
    <subcellularLocation>
        <location evidence="1">Membrane</location>
        <topology evidence="1">Multi-pass membrane protein</topology>
    </subcellularLocation>
</comment>
<organism evidence="9 10">
    <name type="scientific">Corynebacterium mendelii</name>
    <dbReference type="NCBI Taxonomy" id="2765362"/>
    <lineage>
        <taxon>Bacteria</taxon>
        <taxon>Bacillati</taxon>
        <taxon>Actinomycetota</taxon>
        <taxon>Actinomycetes</taxon>
        <taxon>Mycobacteriales</taxon>
        <taxon>Corynebacteriaceae</taxon>
        <taxon>Corynebacterium</taxon>
    </lineage>
</organism>
<dbReference type="GO" id="GO:0016020">
    <property type="term" value="C:membrane"/>
    <property type="evidence" value="ECO:0007669"/>
    <property type="project" value="UniProtKB-SubCell"/>
</dbReference>
<reference evidence="9" key="1">
    <citation type="submission" date="2021-03" db="EMBL/GenBank/DDBJ databases">
        <authorList>
            <person name="Sun Q."/>
        </authorList>
    </citation>
    <scope>NUCLEOTIDE SEQUENCE</scope>
    <source>
        <strain evidence="9">CCM 8862</strain>
    </source>
</reference>
<dbReference type="Pfam" id="PF01694">
    <property type="entry name" value="Rhomboid"/>
    <property type="match status" value="1"/>
</dbReference>
<dbReference type="PANTHER" id="PTHR43731">
    <property type="entry name" value="RHOMBOID PROTEASE"/>
    <property type="match status" value="1"/>
</dbReference>
<accession>A0A939IXS0</accession>
<name>A0A939IXS0_9CORY</name>
<evidence type="ECO:0000259" key="8">
    <source>
        <dbReference type="Pfam" id="PF01694"/>
    </source>
</evidence>
<dbReference type="InterPro" id="IPR022764">
    <property type="entry name" value="Peptidase_S54_rhomboid_dom"/>
</dbReference>
<evidence type="ECO:0000256" key="4">
    <source>
        <dbReference type="ARBA" id="ARBA00022801"/>
    </source>
</evidence>
<feature type="transmembrane region" description="Helical" evidence="7">
    <location>
        <begin position="156"/>
        <end position="173"/>
    </location>
</feature>
<comment type="similarity">
    <text evidence="2">Belongs to the peptidase S54 family.</text>
</comment>
<evidence type="ECO:0000313" key="9">
    <source>
        <dbReference type="EMBL" id="MBN9644348.1"/>
    </source>
</evidence>
<dbReference type="SUPFAM" id="SSF144091">
    <property type="entry name" value="Rhomboid-like"/>
    <property type="match status" value="1"/>
</dbReference>
<feature type="transmembrane region" description="Helical" evidence="7">
    <location>
        <begin position="68"/>
        <end position="91"/>
    </location>
</feature>
<dbReference type="GO" id="GO:0004252">
    <property type="term" value="F:serine-type endopeptidase activity"/>
    <property type="evidence" value="ECO:0007669"/>
    <property type="project" value="InterPro"/>
</dbReference>
<evidence type="ECO:0000256" key="5">
    <source>
        <dbReference type="ARBA" id="ARBA00022989"/>
    </source>
</evidence>
<proteinExistence type="inferred from homology"/>
<evidence type="ECO:0000256" key="6">
    <source>
        <dbReference type="ARBA" id="ARBA00023136"/>
    </source>
</evidence>
<dbReference type="PANTHER" id="PTHR43731:SF14">
    <property type="entry name" value="PRESENILIN-ASSOCIATED RHOMBOID-LIKE PROTEIN, MITOCHONDRIAL"/>
    <property type="match status" value="1"/>
</dbReference>
<dbReference type="RefSeq" id="WP_207278835.1">
    <property type="nucleotide sequence ID" value="NZ_JAFLEQ010000011.1"/>
</dbReference>
<feature type="transmembrane region" description="Helical" evidence="7">
    <location>
        <begin position="129"/>
        <end position="147"/>
    </location>
</feature>
<evidence type="ECO:0000256" key="2">
    <source>
        <dbReference type="ARBA" id="ARBA00009045"/>
    </source>
</evidence>
<evidence type="ECO:0000313" key="10">
    <source>
        <dbReference type="Proteomes" id="UP000664332"/>
    </source>
</evidence>
<feature type="domain" description="Peptidase S54 rhomboid" evidence="8">
    <location>
        <begin position="67"/>
        <end position="191"/>
    </location>
</feature>
<keyword evidence="3 7" id="KW-0812">Transmembrane</keyword>
<dbReference type="AlphaFoldDB" id="A0A939IXS0"/>
<keyword evidence="4" id="KW-0378">Hydrolase</keyword>
<keyword evidence="9" id="KW-0645">Protease</keyword>
<feature type="transmembrane region" description="Helical" evidence="7">
    <location>
        <begin position="179"/>
        <end position="196"/>
    </location>
</feature>
<evidence type="ECO:0000256" key="7">
    <source>
        <dbReference type="SAM" id="Phobius"/>
    </source>
</evidence>
<comment type="caution">
    <text evidence="9">The sequence shown here is derived from an EMBL/GenBank/DDBJ whole genome shotgun (WGS) entry which is preliminary data.</text>
</comment>
<gene>
    <name evidence="9" type="ORF">JZY06_06960</name>
</gene>
<keyword evidence="10" id="KW-1185">Reference proteome</keyword>
<dbReference type="InterPro" id="IPR035952">
    <property type="entry name" value="Rhomboid-like_sf"/>
</dbReference>
<dbReference type="InterPro" id="IPR050925">
    <property type="entry name" value="Rhomboid_protease_S54"/>
</dbReference>
<feature type="transmembrane region" description="Helical" evidence="7">
    <location>
        <begin position="203"/>
        <end position="221"/>
    </location>
</feature>